<gene>
    <name evidence="1" type="ORF">S01H1_28123</name>
</gene>
<accession>X0U6P1</accession>
<name>X0U6P1_9ZZZZ</name>
<dbReference type="AlphaFoldDB" id="X0U6P1"/>
<feature type="non-terminal residue" evidence="1">
    <location>
        <position position="1"/>
    </location>
</feature>
<comment type="caution">
    <text evidence="1">The sequence shown here is derived from an EMBL/GenBank/DDBJ whole genome shotgun (WGS) entry which is preliminary data.</text>
</comment>
<proteinExistence type="predicted"/>
<protein>
    <submittedName>
        <fullName evidence="1">Uncharacterized protein</fullName>
    </submittedName>
</protein>
<organism evidence="1">
    <name type="scientific">marine sediment metagenome</name>
    <dbReference type="NCBI Taxonomy" id="412755"/>
    <lineage>
        <taxon>unclassified sequences</taxon>
        <taxon>metagenomes</taxon>
        <taxon>ecological metagenomes</taxon>
    </lineage>
</organism>
<evidence type="ECO:0000313" key="1">
    <source>
        <dbReference type="EMBL" id="GAF94981.1"/>
    </source>
</evidence>
<sequence>GILRGILVNIAKKCPSNSDKKAPKAGYLIFASGSTSLEEKEGILYEPLICND</sequence>
<dbReference type="EMBL" id="BARS01017169">
    <property type="protein sequence ID" value="GAF94981.1"/>
    <property type="molecule type" value="Genomic_DNA"/>
</dbReference>
<reference evidence="1" key="1">
    <citation type="journal article" date="2014" name="Front. Microbiol.">
        <title>High frequency of phylogenetically diverse reductive dehalogenase-homologous genes in deep subseafloor sedimentary metagenomes.</title>
        <authorList>
            <person name="Kawai M."/>
            <person name="Futagami T."/>
            <person name="Toyoda A."/>
            <person name="Takaki Y."/>
            <person name="Nishi S."/>
            <person name="Hori S."/>
            <person name="Arai W."/>
            <person name="Tsubouchi T."/>
            <person name="Morono Y."/>
            <person name="Uchiyama I."/>
            <person name="Ito T."/>
            <person name="Fujiyama A."/>
            <person name="Inagaki F."/>
            <person name="Takami H."/>
        </authorList>
    </citation>
    <scope>NUCLEOTIDE SEQUENCE</scope>
    <source>
        <strain evidence="1">Expedition CK06-06</strain>
    </source>
</reference>